<keyword evidence="1" id="KW-0472">Membrane</keyword>
<accession>Q12KZ8</accession>
<feature type="transmembrane region" description="Helical" evidence="1">
    <location>
        <begin position="38"/>
        <end position="58"/>
    </location>
</feature>
<dbReference type="RefSeq" id="WP_011497029.1">
    <property type="nucleotide sequence ID" value="NC_007954.1"/>
</dbReference>
<dbReference type="STRING" id="318161.Sden_2599"/>
<proteinExistence type="predicted"/>
<dbReference type="AlphaFoldDB" id="Q12KZ8"/>
<dbReference type="eggNOG" id="ENOG5032S0P">
    <property type="taxonomic scope" value="Bacteria"/>
</dbReference>
<sequence>MTELTIKPYSKRNGLTLTLVGWISALLGLTFVLSMTQLFAPGIVFIGIGMTCLVLGIAKLYEPEVSLRLTPSGLDYYHRRGSWHMDWDNIHRLDSVRVSQNLDLIELPYIGFKLNKINPLLDCISPRLATGLLTEQRPLLMTAATQDEDLQELEHFLGAEFTPLEVHGERYKGVLAMFGHRAQTLNSQLGYHIYLPHDCLDRSPREFISLINEWRKIYG</sequence>
<dbReference type="Proteomes" id="UP000001982">
    <property type="component" value="Chromosome"/>
</dbReference>
<keyword evidence="3" id="KW-1185">Reference proteome</keyword>
<evidence type="ECO:0000313" key="2">
    <source>
        <dbReference type="EMBL" id="ABE55878.1"/>
    </source>
</evidence>
<reference evidence="2 3" key="1">
    <citation type="submission" date="2006-03" db="EMBL/GenBank/DDBJ databases">
        <title>Complete sequence of Shewanella denitrificans OS217.</title>
        <authorList>
            <consortium name="US DOE Joint Genome Institute"/>
            <person name="Copeland A."/>
            <person name="Lucas S."/>
            <person name="Lapidus A."/>
            <person name="Barry K."/>
            <person name="Detter J.C."/>
            <person name="Glavina del Rio T."/>
            <person name="Hammon N."/>
            <person name="Israni S."/>
            <person name="Dalin E."/>
            <person name="Tice H."/>
            <person name="Pitluck S."/>
            <person name="Brettin T."/>
            <person name="Bruce D."/>
            <person name="Han C."/>
            <person name="Tapia R."/>
            <person name="Gilna P."/>
            <person name="Kiss H."/>
            <person name="Schmutz J."/>
            <person name="Larimer F."/>
            <person name="Land M."/>
            <person name="Hauser L."/>
            <person name="Kyrpides N."/>
            <person name="Lykidis A."/>
            <person name="Richardson P."/>
        </authorList>
    </citation>
    <scope>NUCLEOTIDE SEQUENCE [LARGE SCALE GENOMIC DNA]</scope>
    <source>
        <strain evidence="3">OS217 / ATCC BAA-1090 / DSM 15013</strain>
    </source>
</reference>
<name>Q12KZ8_SHEDO</name>
<dbReference type="KEGG" id="sdn:Sden_2599"/>
<evidence type="ECO:0000313" key="3">
    <source>
        <dbReference type="Proteomes" id="UP000001982"/>
    </source>
</evidence>
<dbReference type="Pfam" id="PF11201">
    <property type="entry name" value="DUF2982"/>
    <property type="match status" value="1"/>
</dbReference>
<dbReference type="EMBL" id="CP000302">
    <property type="protein sequence ID" value="ABE55878.1"/>
    <property type="molecule type" value="Genomic_DNA"/>
</dbReference>
<gene>
    <name evidence="2" type="ordered locus">Sden_2599</name>
</gene>
<evidence type="ECO:0008006" key="4">
    <source>
        <dbReference type="Google" id="ProtNLM"/>
    </source>
</evidence>
<organism evidence="2 3">
    <name type="scientific">Shewanella denitrificans (strain OS217 / ATCC BAA-1090 / DSM 15013)</name>
    <dbReference type="NCBI Taxonomy" id="318161"/>
    <lineage>
        <taxon>Bacteria</taxon>
        <taxon>Pseudomonadati</taxon>
        <taxon>Pseudomonadota</taxon>
        <taxon>Gammaproteobacteria</taxon>
        <taxon>Alteromonadales</taxon>
        <taxon>Shewanellaceae</taxon>
        <taxon>Shewanella</taxon>
    </lineage>
</organism>
<dbReference type="HOGENOM" id="CLU_100980_0_0_6"/>
<keyword evidence="1" id="KW-1133">Transmembrane helix</keyword>
<evidence type="ECO:0000256" key="1">
    <source>
        <dbReference type="SAM" id="Phobius"/>
    </source>
</evidence>
<keyword evidence="1" id="KW-0812">Transmembrane</keyword>
<protein>
    <recommendedName>
        <fullName evidence="4">DUF2982 domain-containing protein</fullName>
    </recommendedName>
</protein>
<dbReference type="InterPro" id="IPR021367">
    <property type="entry name" value="DUF2982"/>
</dbReference>
<feature type="transmembrane region" description="Helical" evidence="1">
    <location>
        <begin position="12"/>
        <end position="32"/>
    </location>
</feature>